<feature type="compositionally biased region" description="Basic and acidic residues" evidence="1">
    <location>
        <begin position="228"/>
        <end position="239"/>
    </location>
</feature>
<accession>A0A154UZL6</accession>
<evidence type="ECO:0000256" key="1">
    <source>
        <dbReference type="SAM" id="MobiDB-lite"/>
    </source>
</evidence>
<reference evidence="2 3" key="1">
    <citation type="submission" date="2016-01" db="EMBL/GenBank/DDBJ databases">
        <title>Draft genome sequence of Clavibacter michiganensis subsp. tessellarius DOAB 609.</title>
        <authorList>
            <person name="Tambong J.T."/>
        </authorList>
    </citation>
    <scope>NUCLEOTIDE SEQUENCE [LARGE SCALE GENOMIC DNA]</scope>
    <source>
        <strain evidence="2 3">DOAB 609</strain>
    </source>
</reference>
<feature type="region of interest" description="Disordered" evidence="1">
    <location>
        <begin position="1"/>
        <end position="20"/>
    </location>
</feature>
<dbReference type="RefSeq" id="WP_063072154.1">
    <property type="nucleotide sequence ID" value="NZ_LQXA01000042.1"/>
</dbReference>
<gene>
    <name evidence="2" type="ORF">AWH51_13080</name>
</gene>
<feature type="region of interest" description="Disordered" evidence="1">
    <location>
        <begin position="228"/>
        <end position="249"/>
    </location>
</feature>
<organism evidence="2 3">
    <name type="scientific">Clavibacter tessellarius</name>
    <dbReference type="NCBI Taxonomy" id="31965"/>
    <lineage>
        <taxon>Bacteria</taxon>
        <taxon>Bacillati</taxon>
        <taxon>Actinomycetota</taxon>
        <taxon>Actinomycetes</taxon>
        <taxon>Micrococcales</taxon>
        <taxon>Microbacteriaceae</taxon>
        <taxon>Clavibacter</taxon>
    </lineage>
</organism>
<protein>
    <submittedName>
        <fullName evidence="2">Uncharacterized protein</fullName>
    </submittedName>
</protein>
<proteinExistence type="predicted"/>
<comment type="caution">
    <text evidence="2">The sequence shown here is derived from an EMBL/GenBank/DDBJ whole genome shotgun (WGS) entry which is preliminary data.</text>
</comment>
<dbReference type="STRING" id="31965.AWH51_13080"/>
<dbReference type="Proteomes" id="UP000076218">
    <property type="component" value="Unassembled WGS sequence"/>
</dbReference>
<feature type="compositionally biased region" description="Low complexity" evidence="1">
    <location>
        <begin position="240"/>
        <end position="249"/>
    </location>
</feature>
<evidence type="ECO:0000313" key="2">
    <source>
        <dbReference type="EMBL" id="KZC94449.1"/>
    </source>
</evidence>
<name>A0A154UZL6_9MICO</name>
<dbReference type="OrthoDB" id="4981768at2"/>
<dbReference type="AlphaFoldDB" id="A0A154UZL6"/>
<dbReference type="EMBL" id="LQXA01000042">
    <property type="protein sequence ID" value="KZC94449.1"/>
    <property type="molecule type" value="Genomic_DNA"/>
</dbReference>
<evidence type="ECO:0000313" key="3">
    <source>
        <dbReference type="Proteomes" id="UP000076218"/>
    </source>
</evidence>
<sequence>MTLPDARPPGDAGPSGHGLELRWPTVMTRDGDPEAVVVDVVNEGDARWIPTGESLLAFGAITAPGAPPPGIAFAFAGGPRRAVALDPGDRTRVPVSIPDGDWAELEPGPHDVHAVLISPHVRAAEPLRVTITAEMIARRCAAVARVPRHDADAVRRSREATIAWLRARTAAGDALVALAGELARAASAADAVARIRALLDTDESTAQLLLGTPLDMLLPSAVAAGRRELADAEERRDASSRAADASGPA</sequence>